<evidence type="ECO:0000256" key="4">
    <source>
        <dbReference type="ARBA" id="ARBA00023136"/>
    </source>
</evidence>
<feature type="transmembrane region" description="Helical" evidence="6">
    <location>
        <begin position="79"/>
        <end position="102"/>
    </location>
</feature>
<dbReference type="GO" id="GO:0016020">
    <property type="term" value="C:membrane"/>
    <property type="evidence" value="ECO:0007669"/>
    <property type="project" value="UniProtKB-SubCell"/>
</dbReference>
<dbReference type="Proteomes" id="UP000799779">
    <property type="component" value="Unassembled WGS sequence"/>
</dbReference>
<dbReference type="EMBL" id="ML977648">
    <property type="protein sequence ID" value="KAF1994975.1"/>
    <property type="molecule type" value="Genomic_DNA"/>
</dbReference>
<evidence type="ECO:0000313" key="7">
    <source>
        <dbReference type="EMBL" id="KAF1994975.1"/>
    </source>
</evidence>
<name>A0A6A5W777_9PLEO</name>
<evidence type="ECO:0000256" key="3">
    <source>
        <dbReference type="ARBA" id="ARBA00022989"/>
    </source>
</evidence>
<organism evidence="7 8">
    <name type="scientific">Amniculicola lignicola CBS 123094</name>
    <dbReference type="NCBI Taxonomy" id="1392246"/>
    <lineage>
        <taxon>Eukaryota</taxon>
        <taxon>Fungi</taxon>
        <taxon>Dikarya</taxon>
        <taxon>Ascomycota</taxon>
        <taxon>Pezizomycotina</taxon>
        <taxon>Dothideomycetes</taxon>
        <taxon>Pleosporomycetidae</taxon>
        <taxon>Pleosporales</taxon>
        <taxon>Amniculicolaceae</taxon>
        <taxon>Amniculicola</taxon>
    </lineage>
</organism>
<reference evidence="7" key="1">
    <citation type="journal article" date="2020" name="Stud. Mycol.">
        <title>101 Dothideomycetes genomes: a test case for predicting lifestyles and emergence of pathogens.</title>
        <authorList>
            <person name="Haridas S."/>
            <person name="Albert R."/>
            <person name="Binder M."/>
            <person name="Bloem J."/>
            <person name="Labutti K."/>
            <person name="Salamov A."/>
            <person name="Andreopoulos B."/>
            <person name="Baker S."/>
            <person name="Barry K."/>
            <person name="Bills G."/>
            <person name="Bluhm B."/>
            <person name="Cannon C."/>
            <person name="Castanera R."/>
            <person name="Culley D."/>
            <person name="Daum C."/>
            <person name="Ezra D."/>
            <person name="Gonzalez J."/>
            <person name="Henrissat B."/>
            <person name="Kuo A."/>
            <person name="Liang C."/>
            <person name="Lipzen A."/>
            <person name="Lutzoni F."/>
            <person name="Magnuson J."/>
            <person name="Mondo S."/>
            <person name="Nolan M."/>
            <person name="Ohm R."/>
            <person name="Pangilinan J."/>
            <person name="Park H.-J."/>
            <person name="Ramirez L."/>
            <person name="Alfaro M."/>
            <person name="Sun H."/>
            <person name="Tritt A."/>
            <person name="Yoshinaga Y."/>
            <person name="Zwiers L.-H."/>
            <person name="Turgeon B."/>
            <person name="Goodwin S."/>
            <person name="Spatafora J."/>
            <person name="Crous P."/>
            <person name="Grigoriev I."/>
        </authorList>
    </citation>
    <scope>NUCLEOTIDE SEQUENCE</scope>
    <source>
        <strain evidence="7">CBS 123094</strain>
    </source>
</reference>
<dbReference type="Pfam" id="PF10242">
    <property type="entry name" value="L_HMGIC_fpl"/>
    <property type="match status" value="1"/>
</dbReference>
<dbReference type="AlphaFoldDB" id="A0A6A5W777"/>
<dbReference type="PROSITE" id="PS51257">
    <property type="entry name" value="PROKAR_LIPOPROTEIN"/>
    <property type="match status" value="1"/>
</dbReference>
<evidence type="ECO:0000313" key="8">
    <source>
        <dbReference type="Proteomes" id="UP000799779"/>
    </source>
</evidence>
<sequence length="239" mass="26731">MTRRVVYGLGMLLTVACTIMTIVSIATPRWISYAPNDKRVASMGLHSYCSKVTGACERFPKYKDCEGDKWGFCSMWRTVGFLMSFAVVIELCTVVSFIVIIAGGVQRRTQGWQVMCSILLVGGVIQCAGMAIVAFLFDHDDRFFSGWYLDSCFTLCTASWTTLVLTSVGIAATAMYLPEEGDYELIPDEQVEITHDDQFLSRISGWNDGYQNERNDSNYWSNEDSGSIKSNVTSVAERR</sequence>
<evidence type="ECO:0000256" key="2">
    <source>
        <dbReference type="ARBA" id="ARBA00022692"/>
    </source>
</evidence>
<accession>A0A6A5W777</accession>
<comment type="subcellular location">
    <subcellularLocation>
        <location evidence="1">Membrane</location>
        <topology evidence="1">Multi-pass membrane protein</topology>
    </subcellularLocation>
</comment>
<feature type="transmembrane region" description="Helical" evidence="6">
    <location>
        <begin position="114"/>
        <end position="137"/>
    </location>
</feature>
<evidence type="ECO:0000256" key="5">
    <source>
        <dbReference type="SAM" id="MobiDB-lite"/>
    </source>
</evidence>
<feature type="region of interest" description="Disordered" evidence="5">
    <location>
        <begin position="217"/>
        <end position="239"/>
    </location>
</feature>
<feature type="transmembrane region" description="Helical" evidence="6">
    <location>
        <begin position="5"/>
        <end position="26"/>
    </location>
</feature>
<dbReference type="OrthoDB" id="61370at2759"/>
<protein>
    <submittedName>
        <fullName evidence="7">Uncharacterized protein</fullName>
    </submittedName>
</protein>
<gene>
    <name evidence="7" type="ORF">P154DRAFT_500976</name>
</gene>
<evidence type="ECO:0000256" key="6">
    <source>
        <dbReference type="SAM" id="Phobius"/>
    </source>
</evidence>
<keyword evidence="4 6" id="KW-0472">Membrane</keyword>
<evidence type="ECO:0000256" key="1">
    <source>
        <dbReference type="ARBA" id="ARBA00004141"/>
    </source>
</evidence>
<keyword evidence="8" id="KW-1185">Reference proteome</keyword>
<keyword evidence="3 6" id="KW-1133">Transmembrane helix</keyword>
<feature type="transmembrane region" description="Helical" evidence="6">
    <location>
        <begin position="157"/>
        <end position="177"/>
    </location>
</feature>
<proteinExistence type="predicted"/>
<dbReference type="InterPro" id="IPR019372">
    <property type="entry name" value="LHFPL"/>
</dbReference>
<keyword evidence="2 6" id="KW-0812">Transmembrane</keyword>